<dbReference type="AlphaFoldDB" id="A0A212KXE1"/>
<proteinExistence type="predicted"/>
<protein>
    <recommendedName>
        <fullName evidence="2">SnoaL-like domain-containing protein</fullName>
    </recommendedName>
</protein>
<organism evidence="1">
    <name type="scientific">uncultured Desulfovibrio sp</name>
    <dbReference type="NCBI Taxonomy" id="167968"/>
    <lineage>
        <taxon>Bacteria</taxon>
        <taxon>Pseudomonadati</taxon>
        <taxon>Thermodesulfobacteriota</taxon>
        <taxon>Desulfovibrionia</taxon>
        <taxon>Desulfovibrionales</taxon>
        <taxon>Desulfovibrionaceae</taxon>
        <taxon>Desulfovibrio</taxon>
        <taxon>environmental samples</taxon>
    </lineage>
</organism>
<gene>
    <name evidence="1" type="ORF">KL86DES1_10087</name>
</gene>
<reference evidence="1" key="1">
    <citation type="submission" date="2016-08" db="EMBL/GenBank/DDBJ databases">
        <authorList>
            <person name="Seilhamer J.J."/>
        </authorList>
    </citation>
    <scope>NUCLEOTIDE SEQUENCE</scope>
    <source>
        <strain evidence="1">86-1</strain>
    </source>
</reference>
<accession>A0A212KXE1</accession>
<dbReference type="RefSeq" id="WP_179981501.1">
    <property type="nucleotide sequence ID" value="NZ_LT608333.1"/>
</dbReference>
<evidence type="ECO:0000313" key="1">
    <source>
        <dbReference type="EMBL" id="SCM69964.1"/>
    </source>
</evidence>
<sequence>MISTCTSELLPEELMDLDRIGRTVLDEFIEYFSRANALELAQKLHYPHVRIAGDKIQIWQTPEEYARDSGHEALKDSVQWGYSAWGLRHLIQASADKLHYAVEFSRFTKEHKRIVTYESFYIITRHGDHWGIQSRSSYAGVASNNTAY</sequence>
<name>A0A212KXE1_9BACT</name>
<dbReference type="EMBL" id="FMJC01000001">
    <property type="protein sequence ID" value="SCM69964.1"/>
    <property type="molecule type" value="Genomic_DNA"/>
</dbReference>
<evidence type="ECO:0008006" key="2">
    <source>
        <dbReference type="Google" id="ProtNLM"/>
    </source>
</evidence>